<feature type="transmembrane region" description="Helical" evidence="13">
    <location>
        <begin position="83"/>
        <end position="101"/>
    </location>
</feature>
<feature type="domain" description="EamA" evidence="14">
    <location>
        <begin position="173"/>
        <end position="308"/>
    </location>
</feature>
<dbReference type="Gene3D" id="1.10.3730.20">
    <property type="match status" value="1"/>
</dbReference>
<keyword evidence="10" id="KW-0443">Lipid metabolism</keyword>
<evidence type="ECO:0000256" key="8">
    <source>
        <dbReference type="ARBA" id="ARBA00022985"/>
    </source>
</evidence>
<evidence type="ECO:0000313" key="15">
    <source>
        <dbReference type="EMBL" id="ARU01349.1"/>
    </source>
</evidence>
<evidence type="ECO:0000256" key="6">
    <source>
        <dbReference type="ARBA" id="ARBA00022556"/>
    </source>
</evidence>
<dbReference type="InterPro" id="IPR037185">
    <property type="entry name" value="EmrE-like"/>
</dbReference>
<dbReference type="EMBL" id="CP021431">
    <property type="protein sequence ID" value="ARU01349.1"/>
    <property type="molecule type" value="Genomic_DNA"/>
</dbReference>
<keyword evidence="6" id="KW-0441">Lipid A biosynthesis</keyword>
<evidence type="ECO:0000259" key="14">
    <source>
        <dbReference type="Pfam" id="PF00892"/>
    </source>
</evidence>
<protein>
    <submittedName>
        <fullName evidence="15">EamA-like transporter family protein</fullName>
    </submittedName>
</protein>
<dbReference type="STRING" id="1122181.GCA_000382265_02407"/>
<keyword evidence="3" id="KW-1003">Cell membrane</keyword>
<feature type="transmembrane region" description="Helical" evidence="13">
    <location>
        <begin position="113"/>
        <end position="134"/>
    </location>
</feature>
<dbReference type="PANTHER" id="PTHR30561:SF1">
    <property type="entry name" value="MULTIDRUG TRANSPORTER EMRE"/>
    <property type="match status" value="1"/>
</dbReference>
<keyword evidence="16" id="KW-1185">Reference proteome</keyword>
<feature type="transmembrane region" description="Helical" evidence="13">
    <location>
        <begin position="173"/>
        <end position="191"/>
    </location>
</feature>
<gene>
    <name evidence="15" type="ORF">LOKVESSMR4R_02039</name>
</gene>
<dbReference type="InterPro" id="IPR000620">
    <property type="entry name" value="EamA_dom"/>
</dbReference>
<evidence type="ECO:0000256" key="10">
    <source>
        <dbReference type="ARBA" id="ARBA00023098"/>
    </source>
</evidence>
<keyword evidence="5" id="KW-0997">Cell inner membrane</keyword>
<dbReference type="PANTHER" id="PTHR30561">
    <property type="entry name" value="SMR FAMILY PROTON-DEPENDENT DRUG EFFLUX TRANSPORTER SUGE"/>
    <property type="match status" value="1"/>
</dbReference>
<feature type="transmembrane region" description="Helical" evidence="13">
    <location>
        <begin position="59"/>
        <end position="77"/>
    </location>
</feature>
<evidence type="ECO:0000256" key="12">
    <source>
        <dbReference type="ARBA" id="ARBA00038032"/>
    </source>
</evidence>
<dbReference type="Pfam" id="PF00892">
    <property type="entry name" value="EamA"/>
    <property type="match status" value="1"/>
</dbReference>
<sequence>MSGWSCDRALNDLSQWLVSIAGTPEGARLATILALVSALAHAVFGALQKGRHDPWLTRGAIDFWLLVLTAPIALFLVPWPDMATALILAGAVVIHFGYKLAMARAYEKAAFTVVYPVVRGTGPLVTVIAASLFFGEHYSALQWLGVGFLSGGILLLALRNLSEEKRDLKSMQTGLVWALIGGLLVAIYTTYDAFGIRQSPDPFTFLAWFFFVTALDFPVLAWLRYRRMAAPPVLAPLMWRGVIGALVAWVSFGGVMLATMVGKVGEAAVLRETSTVFAALIGWFILREKVGPRRLILMTLVALGAVIVEMGG</sequence>
<dbReference type="InterPro" id="IPR000390">
    <property type="entry name" value="Small_drug/metabolite_transptr"/>
</dbReference>
<comment type="subcellular location">
    <subcellularLocation>
        <location evidence="1">Cell membrane</location>
        <topology evidence="1">Multi-pass membrane protein</topology>
    </subcellularLocation>
</comment>
<comment type="similarity">
    <text evidence="12">Belongs to the drug/metabolite transporter (DMT) superfamily. Small multidrug resistance (SMR) (TC 2.A.7.1) family.</text>
</comment>
<evidence type="ECO:0000256" key="11">
    <source>
        <dbReference type="ARBA" id="ARBA00023136"/>
    </source>
</evidence>
<feature type="transmembrane region" description="Helical" evidence="13">
    <location>
        <begin position="295"/>
        <end position="311"/>
    </location>
</feature>
<accession>A0A1Y0ED66</accession>
<evidence type="ECO:0000256" key="9">
    <source>
        <dbReference type="ARBA" id="ARBA00022989"/>
    </source>
</evidence>
<organism evidence="15 16">
    <name type="scientific">Yoonia vestfoldensis</name>
    <dbReference type="NCBI Taxonomy" id="245188"/>
    <lineage>
        <taxon>Bacteria</taxon>
        <taxon>Pseudomonadati</taxon>
        <taxon>Pseudomonadota</taxon>
        <taxon>Alphaproteobacteria</taxon>
        <taxon>Rhodobacterales</taxon>
        <taxon>Paracoccaceae</taxon>
        <taxon>Yoonia</taxon>
    </lineage>
</organism>
<dbReference type="GO" id="GO:0009245">
    <property type="term" value="P:lipid A biosynthetic process"/>
    <property type="evidence" value="ECO:0007669"/>
    <property type="project" value="UniProtKB-KW"/>
</dbReference>
<evidence type="ECO:0000256" key="13">
    <source>
        <dbReference type="SAM" id="Phobius"/>
    </source>
</evidence>
<keyword evidence="9 13" id="KW-1133">Transmembrane helix</keyword>
<feature type="transmembrane region" description="Helical" evidence="13">
    <location>
        <begin position="237"/>
        <end position="262"/>
    </location>
</feature>
<proteinExistence type="inferred from homology"/>
<dbReference type="GO" id="GO:0009103">
    <property type="term" value="P:lipopolysaccharide biosynthetic process"/>
    <property type="evidence" value="ECO:0007669"/>
    <property type="project" value="UniProtKB-KW"/>
</dbReference>
<dbReference type="AlphaFoldDB" id="A0A1Y0ED66"/>
<keyword evidence="2" id="KW-0813">Transport</keyword>
<dbReference type="GO" id="GO:0005886">
    <property type="term" value="C:plasma membrane"/>
    <property type="evidence" value="ECO:0007669"/>
    <property type="project" value="UniProtKB-SubCell"/>
</dbReference>
<feature type="transmembrane region" description="Helical" evidence="13">
    <location>
        <begin position="203"/>
        <end position="225"/>
    </location>
</feature>
<evidence type="ECO:0000256" key="4">
    <source>
        <dbReference type="ARBA" id="ARBA00022516"/>
    </source>
</evidence>
<evidence type="ECO:0000256" key="7">
    <source>
        <dbReference type="ARBA" id="ARBA00022692"/>
    </source>
</evidence>
<dbReference type="GO" id="GO:0022857">
    <property type="term" value="F:transmembrane transporter activity"/>
    <property type="evidence" value="ECO:0007669"/>
    <property type="project" value="InterPro"/>
</dbReference>
<dbReference type="Proteomes" id="UP000195273">
    <property type="component" value="Chromosome"/>
</dbReference>
<evidence type="ECO:0000256" key="1">
    <source>
        <dbReference type="ARBA" id="ARBA00004651"/>
    </source>
</evidence>
<keyword evidence="11 13" id="KW-0472">Membrane</keyword>
<feature type="transmembrane region" description="Helical" evidence="13">
    <location>
        <begin position="268"/>
        <end position="286"/>
    </location>
</feature>
<keyword evidence="7 13" id="KW-0812">Transmembrane</keyword>
<dbReference type="SUPFAM" id="SSF103481">
    <property type="entry name" value="Multidrug resistance efflux transporter EmrE"/>
    <property type="match status" value="2"/>
</dbReference>
<evidence type="ECO:0000256" key="3">
    <source>
        <dbReference type="ARBA" id="ARBA00022475"/>
    </source>
</evidence>
<feature type="transmembrane region" description="Helical" evidence="13">
    <location>
        <begin position="26"/>
        <end position="47"/>
    </location>
</feature>
<keyword evidence="8" id="KW-0448">Lipopolysaccharide biosynthesis</keyword>
<dbReference type="KEGG" id="lvs:LOKVESSMR4R_02039"/>
<evidence type="ECO:0000313" key="16">
    <source>
        <dbReference type="Proteomes" id="UP000195273"/>
    </source>
</evidence>
<name>A0A1Y0ED66_9RHOB</name>
<feature type="transmembrane region" description="Helical" evidence="13">
    <location>
        <begin position="140"/>
        <end position="161"/>
    </location>
</feature>
<reference evidence="15 16" key="1">
    <citation type="submission" date="2017-05" db="EMBL/GenBank/DDBJ databases">
        <title>Genome Sequence of Loktanella vestfoldensis Strain SMR4r Isolated from a Culture of the Diatom Skeletonema marinoi.</title>
        <authorList>
            <person name="Topel M."/>
            <person name="Pinder M.I.M."/>
            <person name="Johansson O.N."/>
            <person name="Kourtchenko O."/>
            <person name="Godhe A."/>
            <person name="Clarke A.K."/>
        </authorList>
    </citation>
    <scope>NUCLEOTIDE SEQUENCE [LARGE SCALE GENOMIC DNA]</scope>
    <source>
        <strain evidence="15 16">SMR4r</strain>
    </source>
</reference>
<evidence type="ECO:0000256" key="2">
    <source>
        <dbReference type="ARBA" id="ARBA00022448"/>
    </source>
</evidence>
<evidence type="ECO:0000256" key="5">
    <source>
        <dbReference type="ARBA" id="ARBA00022519"/>
    </source>
</evidence>
<keyword evidence="4" id="KW-0444">Lipid biosynthesis</keyword>